<dbReference type="InterPro" id="IPR013785">
    <property type="entry name" value="Aldolase_TIM"/>
</dbReference>
<evidence type="ECO:0000313" key="5">
    <source>
        <dbReference type="EMBL" id="TDK48976.1"/>
    </source>
</evidence>
<dbReference type="GO" id="GO:0008840">
    <property type="term" value="F:4-hydroxy-tetrahydrodipicolinate synthase activity"/>
    <property type="evidence" value="ECO:0007669"/>
    <property type="project" value="TreeGrafter"/>
</dbReference>
<dbReference type="Pfam" id="PF00701">
    <property type="entry name" value="DHDPS"/>
    <property type="match status" value="1"/>
</dbReference>
<dbReference type="SMART" id="SM01130">
    <property type="entry name" value="DHDPS"/>
    <property type="match status" value="1"/>
</dbReference>
<evidence type="ECO:0000256" key="3">
    <source>
        <dbReference type="PIRSR" id="PIRSR001365-1"/>
    </source>
</evidence>
<sequence length="293" mass="31269">MQGIIAAIPTPVDSTGQPVEALFLEHARWALANGCDGLNVLGSTGEANSLDSQTRRRVMQWAARGLDTARLMVGTATPSLAETIALTTHADDLGYPVALVLPPYYYTPPSDDGLLRWYSELHAALGDRPIRVWFYNYPQMTGFAISEQVIADLHRIAPDRFDGIKDSSGDLDYCRRLAAAMPALRVFPSSETSLPQAGEAGFAGCISATVNHSAPLCARLLRGGPGAAELAEDIAELRAAISAQPLIPAVKHLVARRTGAADWTHTLPPFMPLSTAQIAALDHHVPVVSTVTA</sequence>
<feature type="binding site" evidence="4">
    <location>
        <position position="206"/>
    </location>
    <ligand>
        <name>pyruvate</name>
        <dbReference type="ChEBI" id="CHEBI:15361"/>
    </ligand>
</feature>
<gene>
    <name evidence="5" type="ORF">E1832_09300</name>
</gene>
<feature type="active site" description="Schiff-base intermediate with substrate" evidence="3">
    <location>
        <position position="165"/>
    </location>
</feature>
<reference evidence="5 6" key="1">
    <citation type="submission" date="2019-03" db="EMBL/GenBank/DDBJ databases">
        <title>Ruegeria lutea sp. nov., a novel strain, isolated from marine sediment, the Masan Bay, South Korea.</title>
        <authorList>
            <person name="Kim J."/>
            <person name="Kim D.-Y."/>
            <person name="Lee S.-S."/>
        </authorList>
    </citation>
    <scope>NUCLEOTIDE SEQUENCE [LARGE SCALE GENOMIC DNA]</scope>
    <source>
        <strain evidence="5 6">318-1</strain>
    </source>
</reference>
<feature type="binding site" evidence="4">
    <location>
        <position position="44"/>
    </location>
    <ligand>
        <name>pyruvate</name>
        <dbReference type="ChEBI" id="CHEBI:15361"/>
    </ligand>
</feature>
<dbReference type="Proteomes" id="UP000295301">
    <property type="component" value="Unassembled WGS sequence"/>
</dbReference>
<protein>
    <submittedName>
        <fullName evidence="5">Dihydrodipicolinate synthase family protein</fullName>
    </submittedName>
</protein>
<dbReference type="RefSeq" id="WP_133359468.1">
    <property type="nucleotide sequence ID" value="NZ_SMUV01000062.1"/>
</dbReference>
<name>A0A4R5VBG1_9RHOB</name>
<keyword evidence="1 2" id="KW-0456">Lyase</keyword>
<keyword evidence="6" id="KW-1185">Reference proteome</keyword>
<evidence type="ECO:0000256" key="4">
    <source>
        <dbReference type="PIRSR" id="PIRSR001365-2"/>
    </source>
</evidence>
<comment type="caution">
    <text evidence="5">The sequence shown here is derived from an EMBL/GenBank/DDBJ whole genome shotgun (WGS) entry which is preliminary data.</text>
</comment>
<feature type="active site" description="Proton donor/acceptor" evidence="3">
    <location>
        <position position="135"/>
    </location>
</feature>
<dbReference type="InterPro" id="IPR002220">
    <property type="entry name" value="DapA-like"/>
</dbReference>
<proteinExistence type="inferred from homology"/>
<organism evidence="5 6">
    <name type="scientific">Antarcticimicrobium luteum</name>
    <dbReference type="NCBI Taxonomy" id="2547397"/>
    <lineage>
        <taxon>Bacteria</taxon>
        <taxon>Pseudomonadati</taxon>
        <taxon>Pseudomonadota</taxon>
        <taxon>Alphaproteobacteria</taxon>
        <taxon>Rhodobacterales</taxon>
        <taxon>Paracoccaceae</taxon>
        <taxon>Antarcticimicrobium</taxon>
    </lineage>
</organism>
<evidence type="ECO:0000256" key="2">
    <source>
        <dbReference type="PIRNR" id="PIRNR001365"/>
    </source>
</evidence>
<dbReference type="EMBL" id="SMUV01000062">
    <property type="protein sequence ID" value="TDK48976.1"/>
    <property type="molecule type" value="Genomic_DNA"/>
</dbReference>
<dbReference type="PIRSF" id="PIRSF001365">
    <property type="entry name" value="DHDPS"/>
    <property type="match status" value="1"/>
</dbReference>
<evidence type="ECO:0000313" key="6">
    <source>
        <dbReference type="Proteomes" id="UP000295301"/>
    </source>
</evidence>
<evidence type="ECO:0000256" key="1">
    <source>
        <dbReference type="ARBA" id="ARBA00023239"/>
    </source>
</evidence>
<dbReference type="PANTHER" id="PTHR12128:SF67">
    <property type="entry name" value="BLR3884 PROTEIN"/>
    <property type="match status" value="1"/>
</dbReference>
<dbReference type="CDD" id="cd00408">
    <property type="entry name" value="DHDPS-like"/>
    <property type="match status" value="1"/>
</dbReference>
<dbReference type="OrthoDB" id="9782828at2"/>
<dbReference type="PANTHER" id="PTHR12128">
    <property type="entry name" value="DIHYDRODIPICOLINATE SYNTHASE"/>
    <property type="match status" value="1"/>
</dbReference>
<comment type="similarity">
    <text evidence="2">Belongs to the DapA family.</text>
</comment>
<dbReference type="Gene3D" id="3.20.20.70">
    <property type="entry name" value="Aldolase class I"/>
    <property type="match status" value="1"/>
</dbReference>
<accession>A0A4R5VBG1</accession>
<dbReference type="PRINTS" id="PR00146">
    <property type="entry name" value="DHPICSNTHASE"/>
</dbReference>
<dbReference type="SUPFAM" id="SSF51569">
    <property type="entry name" value="Aldolase"/>
    <property type="match status" value="1"/>
</dbReference>
<dbReference type="AlphaFoldDB" id="A0A4R5VBG1"/>